<gene>
    <name evidence="1" type="ORF">R3P82_02820</name>
</gene>
<comment type="caution">
    <text evidence="1">The sequence shown here is derived from an EMBL/GenBank/DDBJ whole genome shotgun (WGS) entry which is preliminary data.</text>
</comment>
<name>A0AAE4QVQ7_9ACTN</name>
<sequence length="147" mass="15667">MRFEQLPENWSDLPLDDAPLAAGVIDLLIGHRDRHRDTMLILPCDEYDVGLPSPILVGDTHWLAAPAARREAMSVLSRIPVPGFVVGISARRRLPGKVVRGWLRTVEDELDASGQALLAFGVADLDGVEIVGGRAARNGSLGAAAAG</sequence>
<dbReference type="RefSeq" id="WP_069390305.1">
    <property type="nucleotide sequence ID" value="NZ_JAWLKJ010000001.1"/>
</dbReference>
<dbReference type="AlphaFoldDB" id="A0AAE4QVQ7"/>
<evidence type="ECO:0000313" key="1">
    <source>
        <dbReference type="EMBL" id="MDV6298038.1"/>
    </source>
</evidence>
<proteinExistence type="predicted"/>
<protein>
    <submittedName>
        <fullName evidence="1">Uncharacterized protein</fullName>
    </submittedName>
</protein>
<reference evidence="1" key="1">
    <citation type="submission" date="2023-10" db="EMBL/GenBank/DDBJ databases">
        <title>Development of a sustainable strategy for remediation of hydrocarbon-contaminated territories based on the waste exchange concept.</title>
        <authorList>
            <person name="Krivoruchko A."/>
        </authorList>
    </citation>
    <scope>NUCLEOTIDE SEQUENCE</scope>
    <source>
        <strain evidence="1">IEGM 1175</strain>
    </source>
</reference>
<evidence type="ECO:0000313" key="2">
    <source>
        <dbReference type="Proteomes" id="UP001185873"/>
    </source>
</evidence>
<dbReference type="EMBL" id="JAWLKJ010000001">
    <property type="protein sequence ID" value="MDV6298038.1"/>
    <property type="molecule type" value="Genomic_DNA"/>
</dbReference>
<dbReference type="GeneID" id="36307622"/>
<organism evidence="1 2">
    <name type="scientific">Dietzia maris</name>
    <dbReference type="NCBI Taxonomy" id="37915"/>
    <lineage>
        <taxon>Bacteria</taxon>
        <taxon>Bacillati</taxon>
        <taxon>Actinomycetota</taxon>
        <taxon>Actinomycetes</taxon>
        <taxon>Mycobacteriales</taxon>
        <taxon>Dietziaceae</taxon>
        <taxon>Dietzia</taxon>
    </lineage>
</organism>
<accession>A0AAE4QVQ7</accession>
<dbReference type="Proteomes" id="UP001185873">
    <property type="component" value="Unassembled WGS sequence"/>
</dbReference>